<dbReference type="EMBL" id="NQVN01000002">
    <property type="protein sequence ID" value="PIP00416.1"/>
    <property type="molecule type" value="Genomic_DNA"/>
</dbReference>
<name>A0A2G9X0F0_9HYPH</name>
<evidence type="ECO:0000256" key="2">
    <source>
        <dbReference type="ARBA" id="ARBA00023125"/>
    </source>
</evidence>
<keyword evidence="2" id="KW-0238">DNA-binding</keyword>
<evidence type="ECO:0000259" key="5">
    <source>
        <dbReference type="PROSITE" id="PS51071"/>
    </source>
</evidence>
<dbReference type="InterPro" id="IPR009057">
    <property type="entry name" value="Homeodomain-like_sf"/>
</dbReference>
<dbReference type="Gene3D" id="1.10.10.10">
    <property type="entry name" value="Winged helix-like DNA-binding domain superfamily/Winged helix DNA-binding domain"/>
    <property type="match status" value="1"/>
</dbReference>
<dbReference type="Gene3D" id="3.40.50.10490">
    <property type="entry name" value="Glucose-6-phosphate isomerase like protein, domain 1"/>
    <property type="match status" value="1"/>
</dbReference>
<evidence type="ECO:0000259" key="6">
    <source>
        <dbReference type="PROSITE" id="PS51464"/>
    </source>
</evidence>
<dbReference type="Pfam" id="PF01380">
    <property type="entry name" value="SIS"/>
    <property type="match status" value="1"/>
</dbReference>
<dbReference type="InterPro" id="IPR047640">
    <property type="entry name" value="RpiR-like"/>
</dbReference>
<reference evidence="7 8" key="1">
    <citation type="submission" date="2017-08" db="EMBL/GenBank/DDBJ databases">
        <title>Pleomorphomonas carboxidotrophicus sp. nov., a new mesophilic hydrogenogenic carboxidotroph.</title>
        <authorList>
            <person name="Esquivel-Elizondo S."/>
            <person name="Krajmalnik-Brown R."/>
            <person name="Maldonado J."/>
        </authorList>
    </citation>
    <scope>NUCLEOTIDE SEQUENCE [LARGE SCALE GENOMIC DNA]</scope>
    <source>
        <strain evidence="7 8">SVCO-16</strain>
    </source>
</reference>
<dbReference type="GO" id="GO:0097367">
    <property type="term" value="F:carbohydrate derivative binding"/>
    <property type="evidence" value="ECO:0007669"/>
    <property type="project" value="InterPro"/>
</dbReference>
<accession>A0A2G9X0F0</accession>
<keyword evidence="3" id="KW-0804">Transcription</keyword>
<dbReference type="GO" id="GO:0003700">
    <property type="term" value="F:DNA-binding transcription factor activity"/>
    <property type="evidence" value="ECO:0007669"/>
    <property type="project" value="InterPro"/>
</dbReference>
<feature type="compositionally biased region" description="Low complexity" evidence="4">
    <location>
        <begin position="8"/>
        <end position="17"/>
    </location>
</feature>
<dbReference type="GO" id="GO:0003677">
    <property type="term" value="F:DNA binding"/>
    <property type="evidence" value="ECO:0007669"/>
    <property type="project" value="UniProtKB-KW"/>
</dbReference>
<evidence type="ECO:0008006" key="9">
    <source>
        <dbReference type="Google" id="ProtNLM"/>
    </source>
</evidence>
<dbReference type="PANTHER" id="PTHR30514:SF1">
    <property type="entry name" value="HTH-TYPE TRANSCRIPTIONAL REGULATOR HEXR-RELATED"/>
    <property type="match status" value="1"/>
</dbReference>
<dbReference type="SUPFAM" id="SSF53697">
    <property type="entry name" value="SIS domain"/>
    <property type="match status" value="1"/>
</dbReference>
<sequence>MKHRKTTKVATTKTSGTAQGEDGVMTDATSGAEESVSLMTRLSQADLSSAEKRLIETLFSLADYELATLTSAALAERAGASRATVDRLARRFGYAGQKEMRHALLRESRAMRAGVDEIVTPSPQIALDDGPVEIAYKVFNNASVRALKFAELLAQIDVLPRLVTAMHDARSIQLFGAGASAVVALDMHQRLVRLGLRISMAQDAHTQIAQAALMGEGDLAVAISFSGMTRTTVEAAATARSRGASVAAILARAQSPLGDIADLKVLTPPGVGLFGTDASMTRILQMMLNEVLFHCLAVKDVGLLENVRRIDAVLNSEKIGAGDFRRRPAGSDDRDRPEGHRET</sequence>
<proteinExistence type="predicted"/>
<dbReference type="InterPro" id="IPR035472">
    <property type="entry name" value="RpiR-like_SIS"/>
</dbReference>
<evidence type="ECO:0000313" key="8">
    <source>
        <dbReference type="Proteomes" id="UP000231070"/>
    </source>
</evidence>
<protein>
    <recommendedName>
        <fullName evidence="9">RpiR family transcriptional regulator</fullName>
    </recommendedName>
</protein>
<dbReference type="CDD" id="cd05013">
    <property type="entry name" value="SIS_RpiR"/>
    <property type="match status" value="1"/>
</dbReference>
<dbReference type="InterPro" id="IPR000281">
    <property type="entry name" value="HTH_RpiR"/>
</dbReference>
<evidence type="ECO:0000256" key="1">
    <source>
        <dbReference type="ARBA" id="ARBA00023015"/>
    </source>
</evidence>
<dbReference type="GO" id="GO:1901135">
    <property type="term" value="P:carbohydrate derivative metabolic process"/>
    <property type="evidence" value="ECO:0007669"/>
    <property type="project" value="InterPro"/>
</dbReference>
<feature type="region of interest" description="Disordered" evidence="4">
    <location>
        <begin position="322"/>
        <end position="343"/>
    </location>
</feature>
<feature type="region of interest" description="Disordered" evidence="4">
    <location>
        <begin position="1"/>
        <end position="25"/>
    </location>
</feature>
<evidence type="ECO:0000256" key="3">
    <source>
        <dbReference type="ARBA" id="ARBA00023163"/>
    </source>
</evidence>
<dbReference type="Pfam" id="PF01418">
    <property type="entry name" value="HTH_6"/>
    <property type="match status" value="1"/>
</dbReference>
<dbReference type="AlphaFoldDB" id="A0A2G9X0F0"/>
<organism evidence="7 8">
    <name type="scientific">Pleomorphomonas carboxyditropha</name>
    <dbReference type="NCBI Taxonomy" id="2023338"/>
    <lineage>
        <taxon>Bacteria</taxon>
        <taxon>Pseudomonadati</taxon>
        <taxon>Pseudomonadota</taxon>
        <taxon>Alphaproteobacteria</taxon>
        <taxon>Hyphomicrobiales</taxon>
        <taxon>Pleomorphomonadaceae</taxon>
        <taxon>Pleomorphomonas</taxon>
    </lineage>
</organism>
<keyword evidence="1" id="KW-0805">Transcription regulation</keyword>
<feature type="domain" description="HTH rpiR-type" evidence="5">
    <location>
        <begin position="34"/>
        <end position="111"/>
    </location>
</feature>
<evidence type="ECO:0000313" key="7">
    <source>
        <dbReference type="EMBL" id="PIP00416.1"/>
    </source>
</evidence>
<dbReference type="InterPro" id="IPR036388">
    <property type="entry name" value="WH-like_DNA-bd_sf"/>
</dbReference>
<dbReference type="PANTHER" id="PTHR30514">
    <property type="entry name" value="GLUCOKINASE"/>
    <property type="match status" value="1"/>
</dbReference>
<comment type="caution">
    <text evidence="7">The sequence shown here is derived from an EMBL/GenBank/DDBJ whole genome shotgun (WGS) entry which is preliminary data.</text>
</comment>
<feature type="domain" description="SIS" evidence="6">
    <location>
        <begin position="162"/>
        <end position="302"/>
    </location>
</feature>
<dbReference type="PROSITE" id="PS51464">
    <property type="entry name" value="SIS"/>
    <property type="match status" value="1"/>
</dbReference>
<dbReference type="PROSITE" id="PS51071">
    <property type="entry name" value="HTH_RPIR"/>
    <property type="match status" value="1"/>
</dbReference>
<dbReference type="InterPro" id="IPR001347">
    <property type="entry name" value="SIS_dom"/>
</dbReference>
<dbReference type="InterPro" id="IPR046348">
    <property type="entry name" value="SIS_dom_sf"/>
</dbReference>
<gene>
    <name evidence="7" type="ORF">CJ014_06710</name>
</gene>
<keyword evidence="8" id="KW-1185">Reference proteome</keyword>
<feature type="compositionally biased region" description="Basic and acidic residues" evidence="4">
    <location>
        <begin position="323"/>
        <end position="343"/>
    </location>
</feature>
<dbReference type="OrthoDB" id="8582409at2"/>
<dbReference type="Proteomes" id="UP000231070">
    <property type="component" value="Unassembled WGS sequence"/>
</dbReference>
<dbReference type="SUPFAM" id="SSF46689">
    <property type="entry name" value="Homeodomain-like"/>
    <property type="match status" value="1"/>
</dbReference>
<evidence type="ECO:0000256" key="4">
    <source>
        <dbReference type="SAM" id="MobiDB-lite"/>
    </source>
</evidence>